<gene>
    <name evidence="2" type="ORF">NDU88_003788</name>
</gene>
<dbReference type="Proteomes" id="UP001066276">
    <property type="component" value="Chromosome 3_1"/>
</dbReference>
<feature type="non-terminal residue" evidence="2">
    <location>
        <position position="121"/>
    </location>
</feature>
<dbReference type="EMBL" id="JANPWB010000005">
    <property type="protein sequence ID" value="KAJ1187009.1"/>
    <property type="molecule type" value="Genomic_DNA"/>
</dbReference>
<reference evidence="2" key="1">
    <citation type="journal article" date="2022" name="bioRxiv">
        <title>Sequencing and chromosome-scale assembly of the giantPleurodeles waltlgenome.</title>
        <authorList>
            <person name="Brown T."/>
            <person name="Elewa A."/>
            <person name="Iarovenko S."/>
            <person name="Subramanian E."/>
            <person name="Araus A.J."/>
            <person name="Petzold A."/>
            <person name="Susuki M."/>
            <person name="Suzuki K.-i.T."/>
            <person name="Hayashi T."/>
            <person name="Toyoda A."/>
            <person name="Oliveira C."/>
            <person name="Osipova E."/>
            <person name="Leigh N.D."/>
            <person name="Simon A."/>
            <person name="Yun M.H."/>
        </authorList>
    </citation>
    <scope>NUCLEOTIDE SEQUENCE</scope>
    <source>
        <strain evidence="2">20211129_DDA</strain>
        <tissue evidence="2">Liver</tissue>
    </source>
</reference>
<feature type="non-terminal residue" evidence="2">
    <location>
        <position position="1"/>
    </location>
</feature>
<accession>A0AAV7UD26</accession>
<evidence type="ECO:0000313" key="2">
    <source>
        <dbReference type="EMBL" id="KAJ1187009.1"/>
    </source>
</evidence>
<evidence type="ECO:0000256" key="1">
    <source>
        <dbReference type="SAM" id="MobiDB-lite"/>
    </source>
</evidence>
<evidence type="ECO:0000313" key="3">
    <source>
        <dbReference type="Proteomes" id="UP001066276"/>
    </source>
</evidence>
<keyword evidence="3" id="KW-1185">Reference proteome</keyword>
<feature type="compositionally biased region" description="Basic and acidic residues" evidence="1">
    <location>
        <begin position="51"/>
        <end position="65"/>
    </location>
</feature>
<feature type="compositionally biased region" description="Basic and acidic residues" evidence="1">
    <location>
        <begin position="100"/>
        <end position="121"/>
    </location>
</feature>
<comment type="caution">
    <text evidence="2">The sequence shown here is derived from an EMBL/GenBank/DDBJ whole genome shotgun (WGS) entry which is preliminary data.</text>
</comment>
<sequence>PKRALFYLGKINSPGFLKISLLPSSKCWQIWYTGSPRQEEWGRGMDLVNRRHEGDGQVHQTDLKKQAAHRAQSKRDSSVAQRTMKSNRKGTGLCTWTTESRGERGKGSKLTIPDRQEGQLQ</sequence>
<dbReference type="AlphaFoldDB" id="A0AAV7UD26"/>
<proteinExistence type="predicted"/>
<feature type="region of interest" description="Disordered" evidence="1">
    <location>
        <begin position="51"/>
        <end position="121"/>
    </location>
</feature>
<protein>
    <submittedName>
        <fullName evidence="2">Uncharacterized protein</fullName>
    </submittedName>
</protein>
<organism evidence="2 3">
    <name type="scientific">Pleurodeles waltl</name>
    <name type="common">Iberian ribbed newt</name>
    <dbReference type="NCBI Taxonomy" id="8319"/>
    <lineage>
        <taxon>Eukaryota</taxon>
        <taxon>Metazoa</taxon>
        <taxon>Chordata</taxon>
        <taxon>Craniata</taxon>
        <taxon>Vertebrata</taxon>
        <taxon>Euteleostomi</taxon>
        <taxon>Amphibia</taxon>
        <taxon>Batrachia</taxon>
        <taxon>Caudata</taxon>
        <taxon>Salamandroidea</taxon>
        <taxon>Salamandridae</taxon>
        <taxon>Pleurodelinae</taxon>
        <taxon>Pleurodeles</taxon>
    </lineage>
</organism>
<name>A0AAV7UD26_PLEWA</name>